<feature type="region of interest" description="Disordered" evidence="1">
    <location>
        <begin position="81"/>
        <end position="116"/>
    </location>
</feature>
<dbReference type="SUPFAM" id="SSF101690">
    <property type="entry name" value="PAZ domain"/>
    <property type="match status" value="1"/>
</dbReference>
<accession>A0A0N5CN49</accession>
<protein>
    <submittedName>
        <fullName evidence="5">Piwi domain-containing protein</fullName>
    </submittedName>
</protein>
<dbReference type="Gene3D" id="3.30.420.10">
    <property type="entry name" value="Ribonuclease H-like superfamily/Ribonuclease H"/>
    <property type="match status" value="1"/>
</dbReference>
<evidence type="ECO:0000313" key="3">
    <source>
        <dbReference type="EMBL" id="VDM97120.1"/>
    </source>
</evidence>
<feature type="compositionally biased region" description="Polar residues" evidence="1">
    <location>
        <begin position="101"/>
        <end position="116"/>
    </location>
</feature>
<organism evidence="5">
    <name type="scientific">Thelazia callipaeda</name>
    <name type="common">Oriental eyeworm</name>
    <name type="synonym">Parasitic nematode</name>
    <dbReference type="NCBI Taxonomy" id="103827"/>
    <lineage>
        <taxon>Eukaryota</taxon>
        <taxon>Metazoa</taxon>
        <taxon>Ecdysozoa</taxon>
        <taxon>Nematoda</taxon>
        <taxon>Chromadorea</taxon>
        <taxon>Rhabditida</taxon>
        <taxon>Spirurina</taxon>
        <taxon>Spiruromorpha</taxon>
        <taxon>Thelazioidea</taxon>
        <taxon>Thelaziidae</taxon>
        <taxon>Thelazia</taxon>
    </lineage>
</organism>
<dbReference type="Proteomes" id="UP000276776">
    <property type="component" value="Unassembled WGS sequence"/>
</dbReference>
<proteinExistence type="predicted"/>
<keyword evidence="4" id="KW-1185">Reference proteome</keyword>
<evidence type="ECO:0000313" key="4">
    <source>
        <dbReference type="Proteomes" id="UP000276776"/>
    </source>
</evidence>
<dbReference type="WBParaSite" id="TCLT_0000159501-mRNA-1">
    <property type="protein sequence ID" value="TCLT_0000159501-mRNA-1"/>
    <property type="gene ID" value="TCLT_0000159501"/>
</dbReference>
<dbReference type="SUPFAM" id="SSF53098">
    <property type="entry name" value="Ribonuclease H-like"/>
    <property type="match status" value="1"/>
</dbReference>
<dbReference type="PROSITE" id="PS50822">
    <property type="entry name" value="PIWI"/>
    <property type="match status" value="1"/>
</dbReference>
<name>A0A0N5CN49_THECL</name>
<dbReference type="AlphaFoldDB" id="A0A0N5CN49"/>
<dbReference type="OMA" id="THYAFGC"/>
<evidence type="ECO:0000259" key="2">
    <source>
        <dbReference type="PROSITE" id="PS50822"/>
    </source>
</evidence>
<feature type="region of interest" description="Disordered" evidence="1">
    <location>
        <begin position="166"/>
        <end position="197"/>
    </location>
</feature>
<dbReference type="InterPro" id="IPR012337">
    <property type="entry name" value="RNaseH-like_sf"/>
</dbReference>
<dbReference type="Pfam" id="PF02171">
    <property type="entry name" value="Piwi"/>
    <property type="match status" value="1"/>
</dbReference>
<reference evidence="5" key="1">
    <citation type="submission" date="2016-04" db="UniProtKB">
        <authorList>
            <consortium name="WormBaseParasite"/>
        </authorList>
    </citation>
    <scope>IDENTIFICATION</scope>
</reference>
<dbReference type="Gene3D" id="3.40.50.2300">
    <property type="match status" value="1"/>
</dbReference>
<dbReference type="InterPro" id="IPR036397">
    <property type="entry name" value="RNaseH_sf"/>
</dbReference>
<dbReference type="InterPro" id="IPR003165">
    <property type="entry name" value="Piwi"/>
</dbReference>
<dbReference type="EMBL" id="UYYF01000219">
    <property type="protein sequence ID" value="VDM97120.1"/>
    <property type="molecule type" value="Genomic_DNA"/>
</dbReference>
<dbReference type="SMART" id="SM00950">
    <property type="entry name" value="Piwi"/>
    <property type="match status" value="1"/>
</dbReference>
<dbReference type="OrthoDB" id="10252740at2759"/>
<gene>
    <name evidence="3" type="ORF">TCLT_LOCUS1596</name>
</gene>
<reference evidence="3 4" key="2">
    <citation type="submission" date="2018-11" db="EMBL/GenBank/DDBJ databases">
        <authorList>
            <consortium name="Pathogen Informatics"/>
        </authorList>
    </citation>
    <scope>NUCLEOTIDE SEQUENCE [LARGE SCALE GENOMIC DNA]</scope>
</reference>
<feature type="domain" description="Piwi" evidence="2">
    <location>
        <begin position="753"/>
        <end position="1076"/>
    </location>
</feature>
<dbReference type="GO" id="GO:0003676">
    <property type="term" value="F:nucleic acid binding"/>
    <property type="evidence" value="ECO:0007669"/>
    <property type="project" value="InterPro"/>
</dbReference>
<feature type="region of interest" description="Disordered" evidence="1">
    <location>
        <begin position="1"/>
        <end position="33"/>
    </location>
</feature>
<evidence type="ECO:0000256" key="1">
    <source>
        <dbReference type="SAM" id="MobiDB-lite"/>
    </source>
</evidence>
<sequence length="1119" mass="126712">MLMSPVTPSKEKNIPSFRPRGRGKRQPDLNASSGLIKVAASVGGENMESLSNKTDKKLVSEMVLQQSSACGASGVVTTLDSHSEHSTSSSDNTALTKKCDSNSTPPSVSDQASSVSKGVTTFRDSVHSSAVDSVHSSAVDSVHNSAVESIHSSEVVSVHSSAVDSVHSSAVGPVHSSSVYDDSRSQTSYTDTTDSDVPEMGQEIFFSNQTIRNFGPSPCLMAPKLPPAVQREKVFVKTNVFPLEIESRVVYRYDVRMYASRVDTSQERTRDLCRGDRDEYVSAFKFIRFHLKSGNVSTEPVCMLSCGITLRHRKCMLLMRRALELYRVLNENAAYLYDLSSTLFTNEPINKDLPPRLKLSLEQLTPELRDIIGACDVTIEISPCTENAHTFNVSDYRSSVSNDLARQDRSFRQFFEILTNNNALQKGTHYAFGCGKLFLVNGKKFNLNDQPLNEGRTLISGVEKGIRFIERSDGNIIPALIIDLKKAAFFDAIPLEEMVQKVLRSDNAPVPVLDRDRFSYFVRRFNDMIRVHIYMKLSVGKNVPHIPMLQYYEQQGYHIRSDWPAVRLETRVGTSYFPIEVLRVAPFQRVPLCKQTPLQMKSAIKECAVLPYERFRDIKRNLQALNLDVTTRYNPFMAAFGVRINATSLTVEAHRRVAPRVQYSNAVVNIDTRNANWRMTAKGYLVSAYLRCWYIFYDDVRDGDMVMTFAKILIRECYRKGIQMVNPVIRNVPFECLEKVFKQIRGTYPKERVFIMYIDSRDDTHDDLKLCEALYRIITQHIHVLRAREAPKKPATLENIINKLNCKNFGQCYGIVPESFATNKWISTGKTLIIGYDVCHPEPQSKHERRMKIAPSQPSVLGISFNGAVCPETFIGDYSYQEPRKEQVTSSILEERMQWILGLFQANRNGMLPELIIITRDGVSEGQFKMVMEDEVEALRQGMRNYGKKVGIKNYSPSIVCIIACKRHNKRFAIDNGGKFRCRTLENCLPLTVIDRDITRPDTTEFFMQSHKVIKGTGKLPAYSIPLNEAHLNMDEVQALMMALCFTHQIVNQAISIPEPIYQADEWAKRGRNNFKAMLRRARGKTCLPTLANKTIDWSRITQSLCYMNSALELTRANA</sequence>
<dbReference type="InterPro" id="IPR036085">
    <property type="entry name" value="PAZ_dom_sf"/>
</dbReference>
<evidence type="ECO:0000313" key="5">
    <source>
        <dbReference type="WBParaSite" id="TCLT_0000159501-mRNA-1"/>
    </source>
</evidence>
<dbReference type="STRING" id="103827.A0A0N5CN49"/>
<dbReference type="PANTHER" id="PTHR22891">
    <property type="entry name" value="EUKARYOTIC TRANSLATION INITIATION FACTOR 2C"/>
    <property type="match status" value="1"/>
</dbReference>